<organism evidence="2 3">
    <name type="scientific">Wickerhamomyces pijperi</name>
    <name type="common">Yeast</name>
    <name type="synonym">Pichia pijperi</name>
    <dbReference type="NCBI Taxonomy" id="599730"/>
    <lineage>
        <taxon>Eukaryota</taxon>
        <taxon>Fungi</taxon>
        <taxon>Dikarya</taxon>
        <taxon>Ascomycota</taxon>
        <taxon>Saccharomycotina</taxon>
        <taxon>Saccharomycetes</taxon>
        <taxon>Phaffomycetales</taxon>
        <taxon>Wickerhamomycetaceae</taxon>
        <taxon>Wickerhamomyces</taxon>
    </lineage>
</organism>
<keyword evidence="1" id="KW-1133">Transmembrane helix</keyword>
<dbReference type="EMBL" id="JAEUBG010004491">
    <property type="protein sequence ID" value="KAH3681288.1"/>
    <property type="molecule type" value="Genomic_DNA"/>
</dbReference>
<evidence type="ECO:0000313" key="3">
    <source>
        <dbReference type="Proteomes" id="UP000774326"/>
    </source>
</evidence>
<evidence type="ECO:0000256" key="1">
    <source>
        <dbReference type="SAM" id="Phobius"/>
    </source>
</evidence>
<reference evidence="2" key="2">
    <citation type="submission" date="2021-01" db="EMBL/GenBank/DDBJ databases">
        <authorList>
            <person name="Schikora-Tamarit M.A."/>
        </authorList>
    </citation>
    <scope>NUCLEOTIDE SEQUENCE</scope>
    <source>
        <strain evidence="2">CBS2887</strain>
    </source>
</reference>
<keyword evidence="3" id="KW-1185">Reference proteome</keyword>
<keyword evidence="1" id="KW-0812">Transmembrane</keyword>
<accession>A0A9P8TIY5</accession>
<name>A0A9P8TIY5_WICPI</name>
<feature type="transmembrane region" description="Helical" evidence="1">
    <location>
        <begin position="28"/>
        <end position="53"/>
    </location>
</feature>
<evidence type="ECO:0000313" key="2">
    <source>
        <dbReference type="EMBL" id="KAH3681288.1"/>
    </source>
</evidence>
<protein>
    <recommendedName>
        <fullName evidence="4">Transmembrane protein</fullName>
    </recommendedName>
</protein>
<reference evidence="2" key="1">
    <citation type="journal article" date="2021" name="Open Biol.">
        <title>Shared evolutionary footprints suggest mitochondrial oxidative damage underlies multiple complex I losses in fungi.</title>
        <authorList>
            <person name="Schikora-Tamarit M.A."/>
            <person name="Marcet-Houben M."/>
            <person name="Nosek J."/>
            <person name="Gabaldon T."/>
        </authorList>
    </citation>
    <scope>NUCLEOTIDE SEQUENCE</scope>
    <source>
        <strain evidence="2">CBS2887</strain>
    </source>
</reference>
<feature type="transmembrane region" description="Helical" evidence="1">
    <location>
        <begin position="73"/>
        <end position="98"/>
    </location>
</feature>
<comment type="caution">
    <text evidence="2">The sequence shown here is derived from an EMBL/GenBank/DDBJ whole genome shotgun (WGS) entry which is preliminary data.</text>
</comment>
<gene>
    <name evidence="2" type="ORF">WICPIJ_007749</name>
</gene>
<dbReference type="AlphaFoldDB" id="A0A9P8TIY5"/>
<keyword evidence="1" id="KW-0472">Membrane</keyword>
<proteinExistence type="predicted"/>
<evidence type="ECO:0008006" key="4">
    <source>
        <dbReference type="Google" id="ProtNLM"/>
    </source>
</evidence>
<dbReference type="Proteomes" id="UP000774326">
    <property type="component" value="Unassembled WGS sequence"/>
</dbReference>
<sequence>MTLSTFLNSSSSSNLLSRSMSIASKSSLVVMASFLSLTGGQITVVLLSDGIFVDELMVDDYVNTNRRCPGPRVGCGVIVIVVDVIFIVAVSIIFVFGLKQVIIVVDIDVVVNDLGVS</sequence>